<sequence>MGSTFASLVSSCLIGYIFTRTGPEHDTELAAKPF</sequence>
<organism evidence="1">
    <name type="scientific">Anguilla anguilla</name>
    <name type="common">European freshwater eel</name>
    <name type="synonym">Muraena anguilla</name>
    <dbReference type="NCBI Taxonomy" id="7936"/>
    <lineage>
        <taxon>Eukaryota</taxon>
        <taxon>Metazoa</taxon>
        <taxon>Chordata</taxon>
        <taxon>Craniata</taxon>
        <taxon>Vertebrata</taxon>
        <taxon>Euteleostomi</taxon>
        <taxon>Actinopterygii</taxon>
        <taxon>Neopterygii</taxon>
        <taxon>Teleostei</taxon>
        <taxon>Anguilliformes</taxon>
        <taxon>Anguillidae</taxon>
        <taxon>Anguilla</taxon>
    </lineage>
</organism>
<dbReference type="AlphaFoldDB" id="A0A0E9W1A9"/>
<reference evidence="1" key="1">
    <citation type="submission" date="2014-11" db="EMBL/GenBank/DDBJ databases">
        <authorList>
            <person name="Amaro Gonzalez C."/>
        </authorList>
    </citation>
    <scope>NUCLEOTIDE SEQUENCE</scope>
</reference>
<proteinExistence type="predicted"/>
<accession>A0A0E9W1A9</accession>
<evidence type="ECO:0000313" key="1">
    <source>
        <dbReference type="EMBL" id="JAH84174.1"/>
    </source>
</evidence>
<dbReference type="EMBL" id="GBXM01024403">
    <property type="protein sequence ID" value="JAH84174.1"/>
    <property type="molecule type" value="Transcribed_RNA"/>
</dbReference>
<protein>
    <submittedName>
        <fullName evidence="1">Uncharacterized protein</fullName>
    </submittedName>
</protein>
<reference evidence="1" key="2">
    <citation type="journal article" date="2015" name="Fish Shellfish Immunol.">
        <title>Early steps in the European eel (Anguilla anguilla)-Vibrio vulnificus interaction in the gills: Role of the RtxA13 toxin.</title>
        <authorList>
            <person name="Callol A."/>
            <person name="Pajuelo D."/>
            <person name="Ebbesson L."/>
            <person name="Teles M."/>
            <person name="MacKenzie S."/>
            <person name="Amaro C."/>
        </authorList>
    </citation>
    <scope>NUCLEOTIDE SEQUENCE</scope>
</reference>
<name>A0A0E9W1A9_ANGAN</name>